<dbReference type="Proteomes" id="UP000887579">
    <property type="component" value="Unplaced"/>
</dbReference>
<proteinExistence type="predicted"/>
<evidence type="ECO:0000313" key="1">
    <source>
        <dbReference type="Proteomes" id="UP000887579"/>
    </source>
</evidence>
<name>A0AC34FZ02_9BILA</name>
<sequence length="99" mass="11008">MEIQELSAENYIPKKATQQEEFVKKYPEYDGRGILIAIIDSTIDVSLPGLQKTTECLPKIIDCFDFSEDGKVDTSVIKEVDADNSLIGLSGRKLKVCIP</sequence>
<dbReference type="WBParaSite" id="ES5_v2.g22708.t1">
    <property type="protein sequence ID" value="ES5_v2.g22708.t1"/>
    <property type="gene ID" value="ES5_v2.g22708"/>
</dbReference>
<organism evidence="1 2">
    <name type="scientific">Panagrolaimus sp. ES5</name>
    <dbReference type="NCBI Taxonomy" id="591445"/>
    <lineage>
        <taxon>Eukaryota</taxon>
        <taxon>Metazoa</taxon>
        <taxon>Ecdysozoa</taxon>
        <taxon>Nematoda</taxon>
        <taxon>Chromadorea</taxon>
        <taxon>Rhabditida</taxon>
        <taxon>Tylenchina</taxon>
        <taxon>Panagrolaimomorpha</taxon>
        <taxon>Panagrolaimoidea</taxon>
        <taxon>Panagrolaimidae</taxon>
        <taxon>Panagrolaimus</taxon>
    </lineage>
</organism>
<reference evidence="2" key="1">
    <citation type="submission" date="2022-11" db="UniProtKB">
        <authorList>
            <consortium name="WormBaseParasite"/>
        </authorList>
    </citation>
    <scope>IDENTIFICATION</scope>
</reference>
<accession>A0AC34FZ02</accession>
<evidence type="ECO:0000313" key="2">
    <source>
        <dbReference type="WBParaSite" id="ES5_v2.g22708.t1"/>
    </source>
</evidence>
<protein>
    <submittedName>
        <fullName evidence="2">EF-hand domain-containing protein</fullName>
    </submittedName>
</protein>